<keyword evidence="9" id="KW-1185">Reference proteome</keyword>
<proteinExistence type="inferred from homology"/>
<evidence type="ECO:0000256" key="1">
    <source>
        <dbReference type="ARBA" id="ARBA00004514"/>
    </source>
</evidence>
<evidence type="ECO:0000256" key="4">
    <source>
        <dbReference type="ARBA" id="ARBA00023186"/>
    </source>
</evidence>
<gene>
    <name evidence="8" type="ORF">J2Z53_001630</name>
</gene>
<keyword evidence="3" id="KW-1005">Bacterial flagellum biogenesis</keyword>
<name>A0ABS4F1B8_9CLOT</name>
<protein>
    <recommendedName>
        <fullName evidence="7">Flagellar protein FliT</fullName>
    </recommendedName>
</protein>
<dbReference type="EMBL" id="JAGGJZ010000004">
    <property type="protein sequence ID" value="MBP1890046.1"/>
    <property type="molecule type" value="Genomic_DNA"/>
</dbReference>
<evidence type="ECO:0000256" key="2">
    <source>
        <dbReference type="ARBA" id="ARBA00022490"/>
    </source>
</evidence>
<sequence>MINLYKNISLEILKILNEDDIDNEKLEYNIEKRQEIIDSLRNEDLESFKNHYKNSEIIKIDNEIKKLLGNKIIEVRKELNSYKIKKNVNTVYANMNKNKLNIFSKRV</sequence>
<dbReference type="Pfam" id="PF05400">
    <property type="entry name" value="FliT"/>
    <property type="match status" value="1"/>
</dbReference>
<evidence type="ECO:0000256" key="3">
    <source>
        <dbReference type="ARBA" id="ARBA00022795"/>
    </source>
</evidence>
<comment type="caution">
    <text evidence="8">The sequence shown here is derived from an EMBL/GenBank/DDBJ whole genome shotgun (WGS) entry which is preliminary data.</text>
</comment>
<reference evidence="8 9" key="1">
    <citation type="submission" date="2021-03" db="EMBL/GenBank/DDBJ databases">
        <title>Genomic Encyclopedia of Type Strains, Phase IV (KMG-IV): sequencing the most valuable type-strain genomes for metagenomic binning, comparative biology and taxonomic classification.</title>
        <authorList>
            <person name="Goeker M."/>
        </authorList>
    </citation>
    <scope>NUCLEOTIDE SEQUENCE [LARGE SCALE GENOMIC DNA]</scope>
    <source>
        <strain evidence="8 9">DSM 3984</strain>
    </source>
</reference>
<keyword evidence="4" id="KW-0143">Chaperone</keyword>
<comment type="subcellular location">
    <subcellularLocation>
        <location evidence="1">Cytoplasm</location>
        <location evidence="1">Cytosol</location>
    </subcellularLocation>
</comment>
<evidence type="ECO:0000256" key="7">
    <source>
        <dbReference type="ARBA" id="ARBA00093797"/>
    </source>
</evidence>
<organism evidence="8 9">
    <name type="scientific">Clostridium moniliforme</name>
    <dbReference type="NCBI Taxonomy" id="39489"/>
    <lineage>
        <taxon>Bacteria</taxon>
        <taxon>Bacillati</taxon>
        <taxon>Bacillota</taxon>
        <taxon>Clostridia</taxon>
        <taxon>Eubacteriales</taxon>
        <taxon>Clostridiaceae</taxon>
        <taxon>Clostridium</taxon>
    </lineage>
</organism>
<dbReference type="InterPro" id="IPR008622">
    <property type="entry name" value="FliT"/>
</dbReference>
<comment type="function">
    <text evidence="5">May act as an export chaperone for the filament capping protein FliD.</text>
</comment>
<evidence type="ECO:0000313" key="8">
    <source>
        <dbReference type="EMBL" id="MBP1890046.1"/>
    </source>
</evidence>
<dbReference type="RefSeq" id="WP_209796968.1">
    <property type="nucleotide sequence ID" value="NZ_JAGGJZ010000004.1"/>
</dbReference>
<evidence type="ECO:0000256" key="5">
    <source>
        <dbReference type="ARBA" id="ARBA00093765"/>
    </source>
</evidence>
<accession>A0ABS4F1B8</accession>
<evidence type="ECO:0000256" key="6">
    <source>
        <dbReference type="ARBA" id="ARBA00093785"/>
    </source>
</evidence>
<comment type="similarity">
    <text evidence="6">Belongs to the bacillales FliT family.</text>
</comment>
<dbReference type="Proteomes" id="UP000783390">
    <property type="component" value="Unassembled WGS sequence"/>
</dbReference>
<evidence type="ECO:0000313" key="9">
    <source>
        <dbReference type="Proteomes" id="UP000783390"/>
    </source>
</evidence>
<keyword evidence="2" id="KW-0963">Cytoplasm</keyword>